<name>A0A9J6ZLR8_9BACT</name>
<organism evidence="1 2">
    <name type="scientific">Xiashengella succiniciproducens</name>
    <dbReference type="NCBI Taxonomy" id="2949635"/>
    <lineage>
        <taxon>Bacteria</taxon>
        <taxon>Pseudomonadati</taxon>
        <taxon>Bacteroidota</taxon>
        <taxon>Bacteroidia</taxon>
        <taxon>Marinilabiliales</taxon>
        <taxon>Marinilabiliaceae</taxon>
        <taxon>Xiashengella</taxon>
    </lineage>
</organism>
<dbReference type="RefSeq" id="WP_250722038.1">
    <property type="nucleotide sequence ID" value="NZ_CP098400.1"/>
</dbReference>
<dbReference type="KEGG" id="alkq:M9189_07340"/>
<evidence type="ECO:0000313" key="1">
    <source>
        <dbReference type="EMBL" id="URW78677.1"/>
    </source>
</evidence>
<evidence type="ECO:0008006" key="3">
    <source>
        <dbReference type="Google" id="ProtNLM"/>
    </source>
</evidence>
<dbReference type="EMBL" id="CP098400">
    <property type="protein sequence ID" value="URW78677.1"/>
    <property type="molecule type" value="Genomic_DNA"/>
</dbReference>
<reference evidence="1" key="1">
    <citation type="submission" date="2022-05" db="EMBL/GenBank/DDBJ databases">
        <authorList>
            <person name="Sun X."/>
        </authorList>
    </citation>
    <scope>NUCLEOTIDE SEQUENCE</scope>
    <source>
        <strain evidence="1">Ai-910</strain>
    </source>
</reference>
<evidence type="ECO:0000313" key="2">
    <source>
        <dbReference type="Proteomes" id="UP001056426"/>
    </source>
</evidence>
<dbReference type="Proteomes" id="UP001056426">
    <property type="component" value="Chromosome"/>
</dbReference>
<proteinExistence type="predicted"/>
<dbReference type="AlphaFoldDB" id="A0A9J6ZLR8"/>
<accession>A0A9J6ZLR8</accession>
<protein>
    <recommendedName>
        <fullName evidence="3">Adhesin domain-containing protein</fullName>
    </recommendedName>
</protein>
<keyword evidence="2" id="KW-1185">Reference proteome</keyword>
<sequence length="378" mass="42658">MKLKEKLPGYVMTRTGQSLHRLAVVFPVIVCLLMMGTSARAQEIRETLSTTYLFHTPAGVTLHINNKYGEVKVNTWQKDSVKVEVRRTFIHSNRDQIEKLKNEIDISHSVASNLIRFETTFQQSGKRIFRNIQEATNMVGNERNSRIEYAVTVPARTNISIVNKYGDVILPNLSGKVSVDLSNGNLQVRKLSGSVNLVLAFGVAIIDELTTANLDLNFVELSLNKANNLTIRGNSSTIDIPEINTLELDSRRDKIKIGKVASISGTTYFSNIRTEHVTSYVNLTLTYGEISKLNLSSQVTECIIVARTCNITLEIDRPMPYSILLKHHKGNLMLPETIKKSDQKFSDPELSRYYFRNDLSESKLKMNINDADLKIIHK</sequence>
<reference evidence="1" key="2">
    <citation type="submission" date="2022-06" db="EMBL/GenBank/DDBJ databases">
        <title>Xiashengella guii gen. nov. sp. nov., a bacterium isolated form anaerobic digestion tank.</title>
        <authorList>
            <person name="Huang H."/>
        </authorList>
    </citation>
    <scope>NUCLEOTIDE SEQUENCE</scope>
    <source>
        <strain evidence="1">Ai-910</strain>
    </source>
</reference>
<gene>
    <name evidence="1" type="ORF">M9189_07340</name>
</gene>